<dbReference type="Pfam" id="PF00515">
    <property type="entry name" value="TPR_1"/>
    <property type="match status" value="1"/>
</dbReference>
<organism evidence="4 5">
    <name type="scientific">Jimgerdemannia flammicorona</name>
    <dbReference type="NCBI Taxonomy" id="994334"/>
    <lineage>
        <taxon>Eukaryota</taxon>
        <taxon>Fungi</taxon>
        <taxon>Fungi incertae sedis</taxon>
        <taxon>Mucoromycota</taxon>
        <taxon>Mucoromycotina</taxon>
        <taxon>Endogonomycetes</taxon>
        <taxon>Endogonales</taxon>
        <taxon>Endogonaceae</taxon>
        <taxon>Jimgerdemannia</taxon>
    </lineage>
</organism>
<evidence type="ECO:0000256" key="1">
    <source>
        <dbReference type="ARBA" id="ARBA00022803"/>
    </source>
</evidence>
<feature type="repeat" description="TPR" evidence="2">
    <location>
        <begin position="488"/>
        <end position="521"/>
    </location>
</feature>
<dbReference type="InterPro" id="IPR011990">
    <property type="entry name" value="TPR-like_helical_dom_sf"/>
</dbReference>
<evidence type="ECO:0000256" key="2">
    <source>
        <dbReference type="PROSITE-ProRule" id="PRU00339"/>
    </source>
</evidence>
<dbReference type="PROSITE" id="PS50005">
    <property type="entry name" value="TPR"/>
    <property type="match status" value="1"/>
</dbReference>
<sequence>MLLSALPKLNDKNTSSIESDTMVIFADCLFHNSEHRRAMTYYERALQTPKVVKGGKKRNEASDNEIRLKYARCCMQVHEYTLAKSVVSIYVDFYVSIEKSEQALDSTHAFLSYHVVRRNSRSSQDHRNTIDAGKLARRGWGHQPNALFRRLAIECYQAILRQQPYAIEAYLALLRHGLSFQQVSQHIPHTCELDWMRMYIEAHANNIGSDRELPRAHYHVQTQRRLPPEPLRCASNDEQHCRSLLPLLSSTLCNEFLLSHVIRADWDPENRVRKIDPNVVEGMDKYANLIKNQGKTIFVNKIADELHRINSRRPECWLAMALYCEMKDEREKALLFVDKAIALDRRHVEAYQLKGICSFHIEADTGIWHAEAIIAFRKAYRLSKDLFVCRGLAETYLAIPKIKEAMNVAKEALSLMPRNPIALTLVGMVMVQSAETKDKARKAFETALEYDPKCLEPVFALVSMNVQEQKWAESIALLEKYLPLHPTDVMHTRLADVYMRAEDYPKALHHYNAALSLNPDYEDAREGLTRLEKRISTGYDDGEEEGGEDLNDQTMDNEMEEML</sequence>
<dbReference type="GO" id="GO:0045842">
    <property type="term" value="P:positive regulation of mitotic metaphase/anaphase transition"/>
    <property type="evidence" value="ECO:0007669"/>
    <property type="project" value="TreeGrafter"/>
</dbReference>
<name>A0A433QYD9_9FUNG</name>
<evidence type="ECO:0000313" key="4">
    <source>
        <dbReference type="EMBL" id="RUS34734.1"/>
    </source>
</evidence>
<dbReference type="GO" id="GO:0016567">
    <property type="term" value="P:protein ubiquitination"/>
    <property type="evidence" value="ECO:0007669"/>
    <property type="project" value="TreeGrafter"/>
</dbReference>
<evidence type="ECO:0000313" key="5">
    <source>
        <dbReference type="Proteomes" id="UP000274822"/>
    </source>
</evidence>
<comment type="caution">
    <text evidence="4">The sequence shown here is derived from an EMBL/GenBank/DDBJ whole genome shotgun (WGS) entry which is preliminary data.</text>
</comment>
<proteinExistence type="predicted"/>
<dbReference type="Proteomes" id="UP000274822">
    <property type="component" value="Unassembled WGS sequence"/>
</dbReference>
<feature type="region of interest" description="Disordered" evidence="3">
    <location>
        <begin position="535"/>
        <end position="563"/>
    </location>
</feature>
<dbReference type="PANTHER" id="PTHR12558:SF36">
    <property type="entry name" value="ANAPHASE-PROMOTING COMPLEX SUBUNIT 7"/>
    <property type="match status" value="1"/>
</dbReference>
<dbReference type="GO" id="GO:0051301">
    <property type="term" value="P:cell division"/>
    <property type="evidence" value="ECO:0007669"/>
    <property type="project" value="TreeGrafter"/>
</dbReference>
<accession>A0A433QYD9</accession>
<evidence type="ECO:0000256" key="3">
    <source>
        <dbReference type="SAM" id="MobiDB-lite"/>
    </source>
</evidence>
<dbReference type="InterPro" id="IPR019734">
    <property type="entry name" value="TPR_rpt"/>
</dbReference>
<dbReference type="SUPFAM" id="SSF48452">
    <property type="entry name" value="TPR-like"/>
    <property type="match status" value="1"/>
</dbReference>
<dbReference type="Gene3D" id="1.25.40.10">
    <property type="entry name" value="Tetratricopeptide repeat domain"/>
    <property type="match status" value="1"/>
</dbReference>
<protein>
    <submittedName>
        <fullName evidence="4">Uncharacterized protein</fullName>
    </submittedName>
</protein>
<dbReference type="Pfam" id="PF13432">
    <property type="entry name" value="TPR_16"/>
    <property type="match status" value="1"/>
</dbReference>
<feature type="compositionally biased region" description="Acidic residues" evidence="3">
    <location>
        <begin position="540"/>
        <end position="563"/>
    </location>
</feature>
<dbReference type="GO" id="GO:0005680">
    <property type="term" value="C:anaphase-promoting complex"/>
    <property type="evidence" value="ECO:0007669"/>
    <property type="project" value="UniProtKB-ARBA"/>
</dbReference>
<keyword evidence="1 2" id="KW-0802">TPR repeat</keyword>
<dbReference type="SMART" id="SM00028">
    <property type="entry name" value="TPR"/>
    <property type="match status" value="5"/>
</dbReference>
<reference evidence="4 5" key="1">
    <citation type="journal article" date="2018" name="New Phytol.">
        <title>Phylogenomics of Endogonaceae and evolution of mycorrhizas within Mucoromycota.</title>
        <authorList>
            <person name="Chang Y."/>
            <person name="Desiro A."/>
            <person name="Na H."/>
            <person name="Sandor L."/>
            <person name="Lipzen A."/>
            <person name="Clum A."/>
            <person name="Barry K."/>
            <person name="Grigoriev I.V."/>
            <person name="Martin F.M."/>
            <person name="Stajich J.E."/>
            <person name="Smith M.E."/>
            <person name="Bonito G."/>
            <person name="Spatafora J.W."/>
        </authorList>
    </citation>
    <scope>NUCLEOTIDE SEQUENCE [LARGE SCALE GENOMIC DNA]</scope>
    <source>
        <strain evidence="4 5">AD002</strain>
    </source>
</reference>
<dbReference type="AlphaFoldDB" id="A0A433QYD9"/>
<keyword evidence="5" id="KW-1185">Reference proteome</keyword>
<gene>
    <name evidence="4" type="ORF">BC938DRAFT_478855</name>
</gene>
<dbReference type="EMBL" id="RBNJ01000349">
    <property type="protein sequence ID" value="RUS34734.1"/>
    <property type="molecule type" value="Genomic_DNA"/>
</dbReference>
<dbReference type="PANTHER" id="PTHR12558">
    <property type="entry name" value="CELL DIVISION CYCLE 16,23,27"/>
    <property type="match status" value="1"/>
</dbReference>